<dbReference type="SUPFAM" id="SSF48050">
    <property type="entry name" value="Hemocyanin, N-terminal domain"/>
    <property type="match status" value="1"/>
</dbReference>
<dbReference type="InterPro" id="IPR005203">
    <property type="entry name" value="Hemocyanin_C"/>
</dbReference>
<dbReference type="Gene3D" id="1.10.1280.10">
    <property type="entry name" value="Di-copper center containing domain from catechol oxidase"/>
    <property type="match status" value="2"/>
</dbReference>
<accession>A0A8E5JT50</accession>
<dbReference type="SUPFAM" id="SSF48056">
    <property type="entry name" value="Di-copper centre-containing domain"/>
    <property type="match status" value="1"/>
</dbReference>
<dbReference type="SUPFAM" id="SSF81296">
    <property type="entry name" value="E set domains"/>
    <property type="match status" value="1"/>
</dbReference>
<reference evidence="6" key="1">
    <citation type="journal article" date="2021" name="J. Neurophysiol.">
        <title>Gene transcription changes in a locust model of noise-induced deafness.</title>
        <authorList>
            <person name="French A.S."/>
            <person name="Warren B."/>
        </authorList>
    </citation>
    <scope>NUCLEOTIDE SEQUENCE</scope>
</reference>
<evidence type="ECO:0000256" key="1">
    <source>
        <dbReference type="ARBA" id="ARBA00022761"/>
    </source>
</evidence>
<feature type="chain" id="PRO_5034297577" evidence="2">
    <location>
        <begin position="21"/>
        <end position="654"/>
    </location>
</feature>
<dbReference type="EMBL" id="MW962611">
    <property type="protein sequence ID" value="QVD39377.1"/>
    <property type="molecule type" value="mRNA"/>
</dbReference>
<organism evidence="6">
    <name type="scientific">Schistocerca gregaria</name>
    <name type="common">Desert locust</name>
    <name type="synonym">Gryllus gregarius</name>
    <dbReference type="NCBI Taxonomy" id="7010"/>
    <lineage>
        <taxon>Eukaryota</taxon>
        <taxon>Metazoa</taxon>
        <taxon>Ecdysozoa</taxon>
        <taxon>Arthropoda</taxon>
        <taxon>Hexapoda</taxon>
        <taxon>Insecta</taxon>
        <taxon>Pterygota</taxon>
        <taxon>Neoptera</taxon>
        <taxon>Polyneoptera</taxon>
        <taxon>Orthoptera</taxon>
        <taxon>Caelifera</taxon>
        <taxon>Acrididea</taxon>
        <taxon>Acridomorpha</taxon>
        <taxon>Acridoidea</taxon>
        <taxon>Acrididae</taxon>
        <taxon>Cyrtacanthacridinae</taxon>
        <taxon>Schistocerca</taxon>
    </lineage>
</organism>
<dbReference type="InterPro" id="IPR037020">
    <property type="entry name" value="Hemocyanin_C_sf"/>
</dbReference>
<dbReference type="InterPro" id="IPR008922">
    <property type="entry name" value="Di-copper_centre_dom_sf"/>
</dbReference>
<dbReference type="Gene3D" id="1.20.1370.10">
    <property type="entry name" value="Hemocyanin, N-terminal domain"/>
    <property type="match status" value="1"/>
</dbReference>
<dbReference type="PRINTS" id="PR00187">
    <property type="entry name" value="HAEMOCYANIN"/>
</dbReference>
<protein>
    <submittedName>
        <fullName evidence="6">Hexamerin-like protein</fullName>
    </submittedName>
</protein>
<dbReference type="Pfam" id="PF03723">
    <property type="entry name" value="Hemocyanin_C"/>
    <property type="match status" value="1"/>
</dbReference>
<feature type="domain" description="Hemocyanin middle" evidence="3">
    <location>
        <begin position="162"/>
        <end position="300"/>
    </location>
</feature>
<dbReference type="PANTHER" id="PTHR11511:SF5">
    <property type="entry name" value="FAT-BODY PROTEIN 1-RELATED"/>
    <property type="match status" value="1"/>
</dbReference>
<dbReference type="GO" id="GO:0045735">
    <property type="term" value="F:nutrient reservoir activity"/>
    <property type="evidence" value="ECO:0007669"/>
    <property type="project" value="UniProtKB-KW"/>
</dbReference>
<dbReference type="InterPro" id="IPR005204">
    <property type="entry name" value="Hemocyanin_N"/>
</dbReference>
<dbReference type="GO" id="GO:0005615">
    <property type="term" value="C:extracellular space"/>
    <property type="evidence" value="ECO:0007669"/>
    <property type="project" value="UniProtKB-ARBA"/>
</dbReference>
<feature type="domain" description="Hemocyanin C-terminal" evidence="5">
    <location>
        <begin position="410"/>
        <end position="645"/>
    </location>
</feature>
<keyword evidence="2" id="KW-0732">Signal</keyword>
<dbReference type="Pfam" id="PF00372">
    <property type="entry name" value="Hemocyanin_M"/>
    <property type="match status" value="1"/>
</dbReference>
<name>A0A8E5JT50_SCHGR</name>
<feature type="signal peptide" evidence="2">
    <location>
        <begin position="1"/>
        <end position="20"/>
    </location>
</feature>
<evidence type="ECO:0000313" key="6">
    <source>
        <dbReference type="EMBL" id="QVD39377.1"/>
    </source>
</evidence>
<dbReference type="InterPro" id="IPR036697">
    <property type="entry name" value="Hemocyanin_N_sf"/>
</dbReference>
<dbReference type="InterPro" id="IPR014756">
    <property type="entry name" value="Ig_E-set"/>
</dbReference>
<dbReference type="InterPro" id="IPR000896">
    <property type="entry name" value="Hemocyanin/hexamerin_mid_dom"/>
</dbReference>
<dbReference type="InterPro" id="IPR013788">
    <property type="entry name" value="Hemocyanin/hexamerin"/>
</dbReference>
<proteinExistence type="evidence at transcript level"/>
<dbReference type="AlphaFoldDB" id="A0A8E5JT50"/>
<evidence type="ECO:0000259" key="5">
    <source>
        <dbReference type="Pfam" id="PF03723"/>
    </source>
</evidence>
<dbReference type="PANTHER" id="PTHR11511">
    <property type="entry name" value="LARVAL STORAGE PROTEIN/PHENOLOXIDASE"/>
    <property type="match status" value="1"/>
</dbReference>
<dbReference type="OrthoDB" id="6371642at2759"/>
<feature type="domain" description="Hemocyanin N-terminal" evidence="4">
    <location>
        <begin position="34"/>
        <end position="155"/>
    </location>
</feature>
<dbReference type="Pfam" id="PF03722">
    <property type="entry name" value="Hemocyanin_N"/>
    <property type="match status" value="1"/>
</dbReference>
<evidence type="ECO:0000259" key="3">
    <source>
        <dbReference type="Pfam" id="PF00372"/>
    </source>
</evidence>
<sequence length="654" mass="75545">MRTAVPLLLATLALLGLASATINPAPHVAADKDFLLRQKRLLQILWHVGQPILDPELKEIASSFKLEEHAGDFKDPELVKTYLRYYAHGFFKKRGEQFSVHHKYDQLEAKALVDILYQAKDFDTFFKTAVWAREHLNEGLFVYALNVAKLHRDDLFDVVLPPFYEIYPQLYVCPDVIREAWGATLEGKTFDKDHPYVIRANYSGYPRAHNADELLSYYTEDIGLGAYLDFMHYRYPFWAKMAEYNQANYTRRGDHFYYGIKATLSRYYLERLSNHLPDIEPVDYKRPVPGSKPYGPFVQYLSTLERRLWEAVDFGYVFDSEFKKYSLRDPLNIEIFGRLVEGNADSINKDYYGSFYNGLLKYLGHDGDHLHGEDPSLLDRPASTFKSPLYYKIVKRIALILDQFKKHLPPYSQKELSLPGVKVESLTVDKLVTYFEDYDFELNNAIPVASIEEGAKLNVVARVPRLTHKPFNYHVKVTSDKDVDVFVRFFIGPRYDVYGNELSLNEKRHNFVYIDSFVFNLKKGENELVRNSKDFNYYGQLPLSYRKLYEATEAAIAGGKQPFIDDFVHKYGDIERLAVPRGTRSGLPLTTYVIITPFTHKTISRSTPYTDDVGAKISLFPFDRPINELDFHVSNSHFGETVVIHRNAEEAAAA</sequence>
<dbReference type="Gene3D" id="2.60.40.1520">
    <property type="entry name" value="Hemocyanin, C-terminal domain"/>
    <property type="match status" value="1"/>
</dbReference>
<keyword evidence="1" id="KW-0758">Storage protein</keyword>
<evidence type="ECO:0000256" key="2">
    <source>
        <dbReference type="SAM" id="SignalP"/>
    </source>
</evidence>
<evidence type="ECO:0000259" key="4">
    <source>
        <dbReference type="Pfam" id="PF03722"/>
    </source>
</evidence>